<reference evidence="1 2" key="1">
    <citation type="journal article" date="2019" name="Sci. Rep.">
        <title>Orb-weaving spider Araneus ventricosus genome elucidates the spidroin gene catalogue.</title>
        <authorList>
            <person name="Kono N."/>
            <person name="Nakamura H."/>
            <person name="Ohtoshi R."/>
            <person name="Moran D.A.P."/>
            <person name="Shinohara A."/>
            <person name="Yoshida Y."/>
            <person name="Fujiwara M."/>
            <person name="Mori M."/>
            <person name="Tomita M."/>
            <person name="Arakawa K."/>
        </authorList>
    </citation>
    <scope>NUCLEOTIDE SEQUENCE [LARGE SCALE GENOMIC DNA]</scope>
</reference>
<name>A0A4Y2KXA2_ARAVE</name>
<keyword evidence="2" id="KW-1185">Reference proteome</keyword>
<sequence>MNWQSIETPSKDPDTTRYNTGRINGAITFVEQYADREMAYFPCRSHLREHFKYGDENPTDDGSYLSLRGCSHEQFVMGAIMRSHSARLIVAAAWLFMLDPHA</sequence>
<evidence type="ECO:0000313" key="1">
    <source>
        <dbReference type="EMBL" id="GBN06237.1"/>
    </source>
</evidence>
<proteinExistence type="predicted"/>
<comment type="caution">
    <text evidence="1">The sequence shown here is derived from an EMBL/GenBank/DDBJ whole genome shotgun (WGS) entry which is preliminary data.</text>
</comment>
<dbReference type="AlphaFoldDB" id="A0A4Y2KXA2"/>
<protein>
    <submittedName>
        <fullName evidence="1">Uncharacterized protein</fullName>
    </submittedName>
</protein>
<dbReference type="EMBL" id="BGPR01005043">
    <property type="protein sequence ID" value="GBN06237.1"/>
    <property type="molecule type" value="Genomic_DNA"/>
</dbReference>
<organism evidence="1 2">
    <name type="scientific">Araneus ventricosus</name>
    <name type="common">Orbweaver spider</name>
    <name type="synonym">Epeira ventricosa</name>
    <dbReference type="NCBI Taxonomy" id="182803"/>
    <lineage>
        <taxon>Eukaryota</taxon>
        <taxon>Metazoa</taxon>
        <taxon>Ecdysozoa</taxon>
        <taxon>Arthropoda</taxon>
        <taxon>Chelicerata</taxon>
        <taxon>Arachnida</taxon>
        <taxon>Araneae</taxon>
        <taxon>Araneomorphae</taxon>
        <taxon>Entelegynae</taxon>
        <taxon>Araneoidea</taxon>
        <taxon>Araneidae</taxon>
        <taxon>Araneus</taxon>
    </lineage>
</organism>
<gene>
    <name evidence="1" type="ORF">AVEN_134063_1</name>
</gene>
<dbReference type="Proteomes" id="UP000499080">
    <property type="component" value="Unassembled WGS sequence"/>
</dbReference>
<evidence type="ECO:0000313" key="2">
    <source>
        <dbReference type="Proteomes" id="UP000499080"/>
    </source>
</evidence>
<accession>A0A4Y2KXA2</accession>